<dbReference type="PANTHER" id="PTHR43689:SF8">
    <property type="entry name" value="ALPHA_BETA-HYDROLASES SUPERFAMILY PROTEIN"/>
    <property type="match status" value="1"/>
</dbReference>
<dbReference type="InterPro" id="IPR000639">
    <property type="entry name" value="Epox_hydrolase-like"/>
</dbReference>
<dbReference type="GO" id="GO:0003824">
    <property type="term" value="F:catalytic activity"/>
    <property type="evidence" value="ECO:0007669"/>
    <property type="project" value="InterPro"/>
</dbReference>
<keyword evidence="3" id="KW-1185">Reference proteome</keyword>
<dbReference type="Pfam" id="PF12697">
    <property type="entry name" value="Abhydrolase_6"/>
    <property type="match status" value="1"/>
</dbReference>
<dbReference type="PANTHER" id="PTHR43689">
    <property type="entry name" value="HYDROLASE"/>
    <property type="match status" value="1"/>
</dbReference>
<dbReference type="RefSeq" id="WP_092744527.1">
    <property type="nucleotide sequence ID" value="NZ_FMZC01000009.1"/>
</dbReference>
<dbReference type="SUPFAM" id="SSF53474">
    <property type="entry name" value="alpha/beta-Hydrolases"/>
    <property type="match status" value="1"/>
</dbReference>
<dbReference type="PRINTS" id="PR00111">
    <property type="entry name" value="ABHYDROLASE"/>
</dbReference>
<dbReference type="Gene3D" id="3.40.50.1820">
    <property type="entry name" value="alpha/beta hydrolase"/>
    <property type="match status" value="1"/>
</dbReference>
<feature type="domain" description="AB hydrolase-1" evidence="1">
    <location>
        <begin position="25"/>
        <end position="259"/>
    </location>
</feature>
<organism evidence="2 3">
    <name type="scientific">Paracidovorax valerianellae</name>
    <dbReference type="NCBI Taxonomy" id="187868"/>
    <lineage>
        <taxon>Bacteria</taxon>
        <taxon>Pseudomonadati</taxon>
        <taxon>Pseudomonadota</taxon>
        <taxon>Betaproteobacteria</taxon>
        <taxon>Burkholderiales</taxon>
        <taxon>Comamonadaceae</taxon>
        <taxon>Paracidovorax</taxon>
    </lineage>
</organism>
<dbReference type="AlphaFoldDB" id="A0A1G6XRR8"/>
<dbReference type="Proteomes" id="UP000198781">
    <property type="component" value="Unassembled WGS sequence"/>
</dbReference>
<proteinExistence type="predicted"/>
<dbReference type="EMBL" id="FMZC01000009">
    <property type="protein sequence ID" value="SDD80889.1"/>
    <property type="molecule type" value="Genomic_DNA"/>
</dbReference>
<dbReference type="STRING" id="187868.SAMN05192589_10991"/>
<name>A0A1G6XRR8_9BURK</name>
<protein>
    <submittedName>
        <fullName evidence="2">Pimeloyl-ACP methyl ester carboxylesterase</fullName>
    </submittedName>
</protein>
<dbReference type="PRINTS" id="PR00412">
    <property type="entry name" value="EPOXHYDRLASE"/>
</dbReference>
<dbReference type="OrthoDB" id="9780765at2"/>
<reference evidence="2 3" key="1">
    <citation type="submission" date="2016-10" db="EMBL/GenBank/DDBJ databases">
        <authorList>
            <person name="de Groot N.N."/>
        </authorList>
    </citation>
    <scope>NUCLEOTIDE SEQUENCE [LARGE SCALE GENOMIC DNA]</scope>
    <source>
        <strain evidence="2 3">DSM 16619</strain>
    </source>
</reference>
<dbReference type="InterPro" id="IPR000073">
    <property type="entry name" value="AB_hydrolase_1"/>
</dbReference>
<evidence type="ECO:0000313" key="2">
    <source>
        <dbReference type="EMBL" id="SDD80889.1"/>
    </source>
</evidence>
<accession>A0A1G6XRR8</accession>
<gene>
    <name evidence="2" type="ORF">SAMN05192589_10991</name>
</gene>
<evidence type="ECO:0000313" key="3">
    <source>
        <dbReference type="Proteomes" id="UP000198781"/>
    </source>
</evidence>
<sequence>MTETRTVPSQGSLLSVQTAGQGLPVVFLHAAVCDRRMWAAQMGALAGTCRVMAYDRPGFGDSPLRTADSSSMADGLAVLEGLGVTEPAVVVACSQGGRIALEMALAHPSRVRGLFLIAPSLSGAPAPAYPPEIESLLRAQQLAEQARDWEALNHIKARLWLDGPLSPELRVGGDARKLFLAMNAIAIANRLRGGETNNVPVYGRLSEIRLPAWVVWGDLDFPHVQQRAQMAAEQMPNAEGIALHGVAHLPSLECPNAVTDLLRQFLGEI</sequence>
<evidence type="ECO:0000259" key="1">
    <source>
        <dbReference type="Pfam" id="PF12697"/>
    </source>
</evidence>
<dbReference type="InterPro" id="IPR029058">
    <property type="entry name" value="AB_hydrolase_fold"/>
</dbReference>